<keyword evidence="3" id="KW-0479">Metal-binding</keyword>
<dbReference type="GO" id="GO:0006062">
    <property type="term" value="P:sorbitol catabolic process"/>
    <property type="evidence" value="ECO:0007669"/>
    <property type="project" value="TreeGrafter"/>
</dbReference>
<evidence type="ECO:0000256" key="3">
    <source>
        <dbReference type="ARBA" id="ARBA00022723"/>
    </source>
</evidence>
<comment type="similarity">
    <text evidence="2">Belongs to the zinc-containing alcohol dehydrogenase family.</text>
</comment>
<evidence type="ECO:0000256" key="1">
    <source>
        <dbReference type="ARBA" id="ARBA00001947"/>
    </source>
</evidence>
<sequence>MSTQNPSFVLEKVGVVRYEDRPVPTIENPHDVIVNVRYTGICGSDVHYYTARQHRQ</sequence>
<dbReference type="GO" id="GO:0003939">
    <property type="term" value="F:L-iditol 2-dehydrogenase (NAD+) activity"/>
    <property type="evidence" value="ECO:0007669"/>
    <property type="project" value="TreeGrafter"/>
</dbReference>
<protein>
    <submittedName>
        <fullName evidence="6">Uncharacterized protein</fullName>
    </submittedName>
</protein>
<comment type="cofactor">
    <cofactor evidence="1">
        <name>Zn(2+)</name>
        <dbReference type="ChEBI" id="CHEBI:29105"/>
    </cofactor>
</comment>
<evidence type="ECO:0000313" key="7">
    <source>
        <dbReference type="Proteomes" id="UP000440732"/>
    </source>
</evidence>
<dbReference type="Gene3D" id="3.90.180.10">
    <property type="entry name" value="Medium-chain alcohol dehydrogenases, catalytic domain"/>
    <property type="match status" value="1"/>
</dbReference>
<dbReference type="PANTHER" id="PTHR43161">
    <property type="entry name" value="SORBITOL DEHYDROGENASE"/>
    <property type="match status" value="1"/>
</dbReference>
<keyword evidence="4" id="KW-0862">Zinc</keyword>
<dbReference type="GO" id="GO:0046872">
    <property type="term" value="F:metal ion binding"/>
    <property type="evidence" value="ECO:0007669"/>
    <property type="project" value="UniProtKB-KW"/>
</dbReference>
<evidence type="ECO:0000256" key="4">
    <source>
        <dbReference type="ARBA" id="ARBA00022833"/>
    </source>
</evidence>
<comment type="caution">
    <text evidence="6">The sequence shown here is derived from an EMBL/GenBank/DDBJ whole genome shotgun (WGS) entry which is preliminary data.</text>
</comment>
<reference evidence="6 7" key="1">
    <citation type="submission" date="2018-08" db="EMBL/GenBank/DDBJ databases">
        <title>Genomic investigation of the strawberry pathogen Phytophthora fragariae indicates pathogenicity is determined by transcriptional variation in three key races.</title>
        <authorList>
            <person name="Adams T.M."/>
            <person name="Armitage A.D."/>
            <person name="Sobczyk M.K."/>
            <person name="Bates H.J."/>
            <person name="Dunwell J.M."/>
            <person name="Nellist C.F."/>
            <person name="Harrison R.J."/>
        </authorList>
    </citation>
    <scope>NUCLEOTIDE SEQUENCE [LARGE SCALE GENOMIC DNA]</scope>
    <source>
        <strain evidence="6 7">NOV-5</strain>
    </source>
</reference>
<dbReference type="EMBL" id="QXGA01006719">
    <property type="protein sequence ID" value="KAE9062193.1"/>
    <property type="molecule type" value="Genomic_DNA"/>
</dbReference>
<dbReference type="Proteomes" id="UP000440732">
    <property type="component" value="Unassembled WGS sequence"/>
</dbReference>
<keyword evidence="5" id="KW-0560">Oxidoreductase</keyword>
<feature type="non-terminal residue" evidence="6">
    <location>
        <position position="56"/>
    </location>
</feature>
<name>A0A6A3PS72_9STRA</name>
<accession>A0A6A3PS72</accession>
<dbReference type="AlphaFoldDB" id="A0A6A3PS72"/>
<dbReference type="InterPro" id="IPR011032">
    <property type="entry name" value="GroES-like_sf"/>
</dbReference>
<proteinExistence type="inferred from homology"/>
<evidence type="ECO:0000256" key="5">
    <source>
        <dbReference type="ARBA" id="ARBA00023002"/>
    </source>
</evidence>
<gene>
    <name evidence="6" type="ORF">PF006_g31219</name>
</gene>
<evidence type="ECO:0000256" key="2">
    <source>
        <dbReference type="ARBA" id="ARBA00008072"/>
    </source>
</evidence>
<dbReference type="PANTHER" id="PTHR43161:SF9">
    <property type="entry name" value="SORBITOL DEHYDROGENASE"/>
    <property type="match status" value="1"/>
</dbReference>
<dbReference type="SUPFAM" id="SSF50129">
    <property type="entry name" value="GroES-like"/>
    <property type="match status" value="1"/>
</dbReference>
<evidence type="ECO:0000313" key="6">
    <source>
        <dbReference type="EMBL" id="KAE9062193.1"/>
    </source>
</evidence>
<organism evidence="6 7">
    <name type="scientific">Phytophthora fragariae</name>
    <dbReference type="NCBI Taxonomy" id="53985"/>
    <lineage>
        <taxon>Eukaryota</taxon>
        <taxon>Sar</taxon>
        <taxon>Stramenopiles</taxon>
        <taxon>Oomycota</taxon>
        <taxon>Peronosporomycetes</taxon>
        <taxon>Peronosporales</taxon>
        <taxon>Peronosporaceae</taxon>
        <taxon>Phytophthora</taxon>
    </lineage>
</organism>